<dbReference type="OrthoDB" id="9790146at2"/>
<dbReference type="AlphaFoldDB" id="A0A370HKN4"/>
<dbReference type="PANTHER" id="PTHR43639:SF1">
    <property type="entry name" value="SHORT-CHAIN DEHYDROGENASE_REDUCTASE FAMILY PROTEIN"/>
    <property type="match status" value="1"/>
</dbReference>
<dbReference type="PROSITE" id="PS00061">
    <property type="entry name" value="ADH_SHORT"/>
    <property type="match status" value="1"/>
</dbReference>
<dbReference type="GO" id="GO:0016491">
    <property type="term" value="F:oxidoreductase activity"/>
    <property type="evidence" value="ECO:0007669"/>
    <property type="project" value="UniProtKB-KW"/>
</dbReference>
<dbReference type="Gene3D" id="3.40.50.720">
    <property type="entry name" value="NAD(P)-binding Rossmann-like Domain"/>
    <property type="match status" value="1"/>
</dbReference>
<protein>
    <submittedName>
        <fullName evidence="4">3-oxoacyl-[acyl-carrier protein] reductase</fullName>
    </submittedName>
</protein>
<dbReference type="CDD" id="cd05345">
    <property type="entry name" value="BKR_3_SDR_c"/>
    <property type="match status" value="1"/>
</dbReference>
<dbReference type="InterPro" id="IPR057326">
    <property type="entry name" value="KR_dom"/>
</dbReference>
<comment type="caution">
    <text evidence="4">The sequence shown here is derived from an EMBL/GenBank/DDBJ whole genome shotgun (WGS) entry which is preliminary data.</text>
</comment>
<dbReference type="RefSeq" id="WP_114770884.1">
    <property type="nucleotide sequence ID" value="NZ_QQBB01000005.1"/>
</dbReference>
<dbReference type="NCBIfam" id="NF005559">
    <property type="entry name" value="PRK07231.1"/>
    <property type="match status" value="1"/>
</dbReference>
<dbReference type="Proteomes" id="UP000254925">
    <property type="component" value="Unassembled WGS sequence"/>
</dbReference>
<organism evidence="4 5">
    <name type="scientific">Microvirga subterranea</name>
    <dbReference type="NCBI Taxonomy" id="186651"/>
    <lineage>
        <taxon>Bacteria</taxon>
        <taxon>Pseudomonadati</taxon>
        <taxon>Pseudomonadota</taxon>
        <taxon>Alphaproteobacteria</taxon>
        <taxon>Hyphomicrobiales</taxon>
        <taxon>Methylobacteriaceae</taxon>
        <taxon>Microvirga</taxon>
    </lineage>
</organism>
<keyword evidence="2" id="KW-0560">Oxidoreductase</keyword>
<gene>
    <name evidence="4" type="ORF">DES45_105436</name>
</gene>
<evidence type="ECO:0000313" key="5">
    <source>
        <dbReference type="Proteomes" id="UP000254925"/>
    </source>
</evidence>
<dbReference type="EMBL" id="QQBB01000005">
    <property type="protein sequence ID" value="RDI58910.1"/>
    <property type="molecule type" value="Genomic_DNA"/>
</dbReference>
<accession>A0A370HKN4</accession>
<dbReference type="InterPro" id="IPR020904">
    <property type="entry name" value="Sc_DH/Rdtase_CS"/>
</dbReference>
<dbReference type="InterPro" id="IPR002347">
    <property type="entry name" value="SDR_fam"/>
</dbReference>
<feature type="domain" description="Ketoreductase" evidence="3">
    <location>
        <begin position="7"/>
        <end position="187"/>
    </location>
</feature>
<evidence type="ECO:0000256" key="2">
    <source>
        <dbReference type="ARBA" id="ARBA00023002"/>
    </source>
</evidence>
<name>A0A370HKN4_9HYPH</name>
<comment type="similarity">
    <text evidence="1">Belongs to the short-chain dehydrogenases/reductases (SDR) family.</text>
</comment>
<evidence type="ECO:0000256" key="1">
    <source>
        <dbReference type="ARBA" id="ARBA00006484"/>
    </source>
</evidence>
<dbReference type="SUPFAM" id="SSF51735">
    <property type="entry name" value="NAD(P)-binding Rossmann-fold domains"/>
    <property type="match status" value="1"/>
</dbReference>
<dbReference type="PRINTS" id="PR00080">
    <property type="entry name" value="SDRFAMILY"/>
</dbReference>
<dbReference type="PANTHER" id="PTHR43639">
    <property type="entry name" value="OXIDOREDUCTASE, SHORT-CHAIN DEHYDROGENASE/REDUCTASE FAMILY (AFU_ORTHOLOGUE AFUA_5G02870)"/>
    <property type="match status" value="1"/>
</dbReference>
<dbReference type="FunFam" id="3.40.50.720:FF:000084">
    <property type="entry name" value="Short-chain dehydrogenase reductase"/>
    <property type="match status" value="1"/>
</dbReference>
<proteinExistence type="inferred from homology"/>
<dbReference type="InterPro" id="IPR036291">
    <property type="entry name" value="NAD(P)-bd_dom_sf"/>
</dbReference>
<reference evidence="4 5" key="1">
    <citation type="submission" date="2018-07" db="EMBL/GenBank/DDBJ databases">
        <title>Genomic Encyclopedia of Type Strains, Phase IV (KMG-IV): sequencing the most valuable type-strain genomes for metagenomic binning, comparative biology and taxonomic classification.</title>
        <authorList>
            <person name="Goeker M."/>
        </authorList>
    </citation>
    <scope>NUCLEOTIDE SEQUENCE [LARGE SCALE GENOMIC DNA]</scope>
    <source>
        <strain evidence="4 5">DSM 14364</strain>
    </source>
</reference>
<dbReference type="SMART" id="SM00822">
    <property type="entry name" value="PKS_KR"/>
    <property type="match status" value="1"/>
</dbReference>
<keyword evidence="5" id="KW-1185">Reference proteome</keyword>
<evidence type="ECO:0000313" key="4">
    <source>
        <dbReference type="EMBL" id="RDI58910.1"/>
    </source>
</evidence>
<dbReference type="Pfam" id="PF13561">
    <property type="entry name" value="adh_short_C2"/>
    <property type="match status" value="1"/>
</dbReference>
<evidence type="ECO:0000259" key="3">
    <source>
        <dbReference type="SMART" id="SM00822"/>
    </source>
</evidence>
<sequence>MKRLEGKVALVTGAGSGFGLGIAETFAREGAKVVIVDIKQEAAESAAANIGASALGLACDVSKAADVQAAVKKTLDAFGRLDIVVNNAGITHRNRSMLEVDEEEFDRIFAVNVKSIYHFARAAVPQMRAQGGGVFINVGSTAGLRPRPGLTWYNSTKGAVHTMTKSMAVELAPDRIRVCALAPVAGETPLLATFMGEDTPERRQAFVNSIPLGRFSTPQDIANAALYLASDEASMITGVVLEVDGGRCI</sequence>
<dbReference type="PRINTS" id="PR00081">
    <property type="entry name" value="GDHRDH"/>
</dbReference>